<sequence length="430" mass="46496">MQVAEGVQGVTLGRGFPASNVYFVRSGDSWALIDAGWAGDAGAIRRTAESLFGPGARPAAILLTHIHPDHSAAAGELARTWEVAVHVHPDELPMGSGRYLPEFDMPLDHWVVMPIMRLLPAGTRSRIEAAGDITDVIRGLPPGGAVPGLPDWEWIAAPGHTPGSVAYLRRRDGVLVSGDAILTVDPNSVSGILSARQKPAGPPWYSTWNRRAARESIAALAALTPRVLAPGHGYPVAVGTAEVLQALADDGRSRRLRMVDRLLVRVGDPRADRYRPPPRLYARLQWLGHALTGLGLSPRYVVTLEVPGRRSGVLRRTDLVRAEHGGQDYLVSLTGESEWVRNVRAARGRVVLARRGRRQVVTLVEVPTPDRAPVIRSYALRAGRRLGSSAVSREARAFFGVGPDLAVEEIATVADRFPTFRVVPDPAHDP</sequence>
<dbReference type="SUPFAM" id="SSF56281">
    <property type="entry name" value="Metallo-hydrolase/oxidoreductase"/>
    <property type="match status" value="1"/>
</dbReference>
<dbReference type="InterPro" id="IPR050855">
    <property type="entry name" value="NDM-1-like"/>
</dbReference>
<dbReference type="InterPro" id="IPR012349">
    <property type="entry name" value="Split_barrel_FMN-bd"/>
</dbReference>
<dbReference type="PANTHER" id="PTHR42951">
    <property type="entry name" value="METALLO-BETA-LACTAMASE DOMAIN-CONTAINING"/>
    <property type="match status" value="1"/>
</dbReference>
<dbReference type="InterPro" id="IPR004378">
    <property type="entry name" value="F420H2_quin_Rdtase"/>
</dbReference>
<dbReference type="CDD" id="cd07721">
    <property type="entry name" value="yflN-like_MBL-fold"/>
    <property type="match status" value="1"/>
</dbReference>
<proteinExistence type="predicted"/>
<keyword evidence="3" id="KW-1185">Reference proteome</keyword>
<dbReference type="Proteomes" id="UP000219435">
    <property type="component" value="Unassembled WGS sequence"/>
</dbReference>
<evidence type="ECO:0000313" key="3">
    <source>
        <dbReference type="Proteomes" id="UP000219435"/>
    </source>
</evidence>
<dbReference type="SMART" id="SM00849">
    <property type="entry name" value="Lactamase_B"/>
    <property type="match status" value="1"/>
</dbReference>
<organism evidence="2 3">
    <name type="scientific">Blastococcus aggregatus</name>
    <dbReference type="NCBI Taxonomy" id="38502"/>
    <lineage>
        <taxon>Bacteria</taxon>
        <taxon>Bacillati</taxon>
        <taxon>Actinomycetota</taxon>
        <taxon>Actinomycetes</taxon>
        <taxon>Geodermatophilales</taxon>
        <taxon>Geodermatophilaceae</taxon>
        <taxon>Blastococcus</taxon>
    </lineage>
</organism>
<name>A0A285V829_9ACTN</name>
<dbReference type="EMBL" id="OBQI01000004">
    <property type="protein sequence ID" value="SOC50173.1"/>
    <property type="molecule type" value="Genomic_DNA"/>
</dbReference>
<dbReference type="Gene3D" id="2.30.110.10">
    <property type="entry name" value="Electron Transport, Fmn-binding Protein, Chain A"/>
    <property type="match status" value="1"/>
</dbReference>
<accession>A0A285V829</accession>
<dbReference type="Gene3D" id="3.60.15.10">
    <property type="entry name" value="Ribonuclease Z/Hydroxyacylglutathione hydrolase-like"/>
    <property type="match status" value="1"/>
</dbReference>
<gene>
    <name evidence="2" type="ORF">SAMN05660748_2914</name>
</gene>
<dbReference type="PANTHER" id="PTHR42951:SF17">
    <property type="entry name" value="METALLO-BETA-LACTAMASE DOMAIN-CONTAINING PROTEIN"/>
    <property type="match status" value="1"/>
</dbReference>
<evidence type="ECO:0000313" key="2">
    <source>
        <dbReference type="EMBL" id="SOC50173.1"/>
    </source>
</evidence>
<dbReference type="GO" id="GO:0016491">
    <property type="term" value="F:oxidoreductase activity"/>
    <property type="evidence" value="ECO:0007669"/>
    <property type="project" value="InterPro"/>
</dbReference>
<evidence type="ECO:0000259" key="1">
    <source>
        <dbReference type="SMART" id="SM00849"/>
    </source>
</evidence>
<dbReference type="AlphaFoldDB" id="A0A285V829"/>
<dbReference type="InterPro" id="IPR036866">
    <property type="entry name" value="RibonucZ/Hydroxyglut_hydro"/>
</dbReference>
<protein>
    <submittedName>
        <fullName evidence="2">Glyoxylase, beta-lactamase superfamily II</fullName>
    </submittedName>
</protein>
<dbReference type="InterPro" id="IPR001279">
    <property type="entry name" value="Metallo-B-lactamas"/>
</dbReference>
<dbReference type="RefSeq" id="WP_217991604.1">
    <property type="nucleotide sequence ID" value="NZ_OBQI01000004.1"/>
</dbReference>
<feature type="domain" description="Metallo-beta-lactamase" evidence="1">
    <location>
        <begin position="18"/>
        <end position="232"/>
    </location>
</feature>
<dbReference type="Pfam" id="PF04075">
    <property type="entry name" value="F420H2_quin_red"/>
    <property type="match status" value="1"/>
</dbReference>
<dbReference type="Pfam" id="PF00753">
    <property type="entry name" value="Lactamase_B"/>
    <property type="match status" value="1"/>
</dbReference>
<reference evidence="3" key="1">
    <citation type="submission" date="2017-08" db="EMBL/GenBank/DDBJ databases">
        <authorList>
            <person name="Varghese N."/>
            <person name="Submissions S."/>
        </authorList>
    </citation>
    <scope>NUCLEOTIDE SEQUENCE [LARGE SCALE GENOMIC DNA]</scope>
    <source>
        <strain evidence="3">DSM 4725</strain>
    </source>
</reference>